<dbReference type="InterPro" id="IPR013517">
    <property type="entry name" value="FG-GAP"/>
</dbReference>
<dbReference type="SUPFAM" id="SSF69318">
    <property type="entry name" value="Integrin alpha N-terminal domain"/>
    <property type="match status" value="1"/>
</dbReference>
<evidence type="ECO:0000256" key="1">
    <source>
        <dbReference type="ARBA" id="ARBA00009865"/>
    </source>
</evidence>
<dbReference type="InterPro" id="IPR006710">
    <property type="entry name" value="Glyco_hydro_43"/>
</dbReference>
<dbReference type="SUPFAM" id="SSF75005">
    <property type="entry name" value="Arabinanase/levansucrase/invertase"/>
    <property type="match status" value="1"/>
</dbReference>
<keyword evidence="2 8" id="KW-0732">Signal</keyword>
<dbReference type="RefSeq" id="WP_083288630.1">
    <property type="nucleotide sequence ID" value="NZ_FNUC01000004.1"/>
</dbReference>
<dbReference type="Pfam" id="PF13517">
    <property type="entry name" value="FG-GAP_3"/>
    <property type="match status" value="1"/>
</dbReference>
<evidence type="ECO:0000313" key="9">
    <source>
        <dbReference type="EMBL" id="SEF18798.1"/>
    </source>
</evidence>
<gene>
    <name evidence="9" type="ORF">SAMN04488561_6869</name>
</gene>
<evidence type="ECO:0000256" key="5">
    <source>
        <dbReference type="PIRSR" id="PIRSR606710-1"/>
    </source>
</evidence>
<keyword evidence="4 7" id="KW-0326">Glycosidase</keyword>
<comment type="similarity">
    <text evidence="1 7">Belongs to the glycosyl hydrolase 43 family.</text>
</comment>
<dbReference type="Pfam" id="PF04616">
    <property type="entry name" value="Glyco_hydro_43"/>
    <property type="match status" value="1"/>
</dbReference>
<dbReference type="GO" id="GO:0004553">
    <property type="term" value="F:hydrolase activity, hydrolyzing O-glycosyl compounds"/>
    <property type="evidence" value="ECO:0007669"/>
    <property type="project" value="InterPro"/>
</dbReference>
<evidence type="ECO:0000256" key="8">
    <source>
        <dbReference type="SAM" id="SignalP"/>
    </source>
</evidence>
<evidence type="ECO:0000313" key="10">
    <source>
        <dbReference type="Proteomes" id="UP000181980"/>
    </source>
</evidence>
<keyword evidence="3 7" id="KW-0378">Hydrolase</keyword>
<dbReference type="CDD" id="cd08999">
    <property type="entry name" value="GH43_ABN-like"/>
    <property type="match status" value="1"/>
</dbReference>
<dbReference type="AlphaFoldDB" id="A0A1H5Q030"/>
<evidence type="ECO:0000256" key="2">
    <source>
        <dbReference type="ARBA" id="ARBA00022729"/>
    </source>
</evidence>
<dbReference type="InterPro" id="IPR051795">
    <property type="entry name" value="Glycosyl_Hydrlase_43"/>
</dbReference>
<evidence type="ECO:0000256" key="3">
    <source>
        <dbReference type="ARBA" id="ARBA00022801"/>
    </source>
</evidence>
<dbReference type="Proteomes" id="UP000181980">
    <property type="component" value="Unassembled WGS sequence"/>
</dbReference>
<dbReference type="Gene3D" id="2.115.10.20">
    <property type="entry name" value="Glycosyl hydrolase domain, family 43"/>
    <property type="match status" value="1"/>
</dbReference>
<dbReference type="InterPro" id="IPR028994">
    <property type="entry name" value="Integrin_alpha_N"/>
</dbReference>
<feature type="signal peptide" evidence="8">
    <location>
        <begin position="1"/>
        <end position="28"/>
    </location>
</feature>
<name>A0A1H5Q030_9ACTN</name>
<feature type="chain" id="PRO_5038335010" evidence="8">
    <location>
        <begin position="29"/>
        <end position="578"/>
    </location>
</feature>
<dbReference type="GO" id="GO:0005975">
    <property type="term" value="P:carbohydrate metabolic process"/>
    <property type="evidence" value="ECO:0007669"/>
    <property type="project" value="InterPro"/>
</dbReference>
<evidence type="ECO:0000256" key="7">
    <source>
        <dbReference type="RuleBase" id="RU361187"/>
    </source>
</evidence>
<sequence>MSRRLRRTVLTCVAVLASMTAGLAPATAVPPEVPKQLIAQDFPDPDLVRVGSTWYAYATNNFAHVPVASAPTIDGPWTVRGDAMPGGPSPSWATAGRTWAPDVHLNGDGTLTMTYTAWHTASGRQCIGVATATNALGPFTPAGSPLICPLGQGGAIDANTFVAADGTRYLLWKNDGNAIGQPSTLWLVRTTNNGTALVGGSTALLTSSGVIEAPDIVQRGGQFVLFYSGGSYGGCGYETRYATANSAGGPYSVAGQALMTQGNTGICGPGGADVVTAADGLTGGDKVVFHGWVGGARHLYSVDLSWVGNVPVQGGRRAVSLDGDGRSELAVVEAGGAVRAWHNDLGFATMPYGDSAIIGTGVTDPARVRFADLDDDGRAEQIHLQPNGDVQAWHNDVGFGTMPYGDSVIIATGFTDPTRVRFADLDDDGRAELINIQADGQVQAWHNDGAFSAMPYGASRIIATGFTASRTAFADIDGDGRDEIIAVQANGDVQAWHNDAGFATMPYGNSVIIADGFTDPARVRFPDLDGDGRAEIAAIQTDGQIRAWHNDAGFVTRPYGDSLVVGAGFTDPGRAIFI</sequence>
<reference evidence="10" key="1">
    <citation type="submission" date="2016-10" db="EMBL/GenBank/DDBJ databases">
        <authorList>
            <person name="Varghese N."/>
            <person name="Submissions S."/>
        </authorList>
    </citation>
    <scope>NUCLEOTIDE SEQUENCE [LARGE SCALE GENOMIC DNA]</scope>
    <source>
        <strain evidence="10">DSM 45237</strain>
    </source>
</reference>
<dbReference type="STRING" id="561176.SAMN04488561_6869"/>
<evidence type="ECO:0000256" key="6">
    <source>
        <dbReference type="PIRSR" id="PIRSR606710-2"/>
    </source>
</evidence>
<keyword evidence="10" id="KW-1185">Reference proteome</keyword>
<feature type="site" description="Important for catalytic activity, responsible for pKa modulation of the active site Glu and correct orientation of both the proton donor and substrate" evidence="6">
    <location>
        <position position="157"/>
    </location>
</feature>
<evidence type="ECO:0000256" key="4">
    <source>
        <dbReference type="ARBA" id="ARBA00023295"/>
    </source>
</evidence>
<feature type="active site" description="Proton acceptor" evidence="5">
    <location>
        <position position="44"/>
    </location>
</feature>
<protein>
    <submittedName>
        <fullName evidence="9">Repeat domain-containing protein</fullName>
    </submittedName>
</protein>
<dbReference type="InterPro" id="IPR023296">
    <property type="entry name" value="Glyco_hydro_beta-prop_sf"/>
</dbReference>
<dbReference type="EMBL" id="FNUC01000004">
    <property type="protein sequence ID" value="SEF18798.1"/>
    <property type="molecule type" value="Genomic_DNA"/>
</dbReference>
<dbReference type="PANTHER" id="PTHR42812:SF5">
    <property type="entry name" value="ENDO-ARABINASE"/>
    <property type="match status" value="1"/>
</dbReference>
<organism evidence="9 10">
    <name type="scientific">Jiangella alba</name>
    <dbReference type="NCBI Taxonomy" id="561176"/>
    <lineage>
        <taxon>Bacteria</taxon>
        <taxon>Bacillati</taxon>
        <taxon>Actinomycetota</taxon>
        <taxon>Actinomycetes</taxon>
        <taxon>Jiangellales</taxon>
        <taxon>Jiangellaceae</taxon>
        <taxon>Jiangella</taxon>
    </lineage>
</organism>
<proteinExistence type="inferred from homology"/>
<accession>A0A1H5Q030</accession>
<dbReference type="OrthoDB" id="9801455at2"/>
<dbReference type="PANTHER" id="PTHR42812">
    <property type="entry name" value="BETA-XYLOSIDASE"/>
    <property type="match status" value="1"/>
</dbReference>
<feature type="active site" description="Proton donor" evidence="5">
    <location>
        <position position="212"/>
    </location>
</feature>